<dbReference type="SUPFAM" id="SSF55729">
    <property type="entry name" value="Acyl-CoA N-acyltransferases (Nat)"/>
    <property type="match status" value="1"/>
</dbReference>
<dbReference type="Pfam" id="PF00583">
    <property type="entry name" value="Acetyltransf_1"/>
    <property type="match status" value="1"/>
</dbReference>
<gene>
    <name evidence="2" type="ORF">F0U60_37130</name>
</gene>
<dbReference type="InterPro" id="IPR000182">
    <property type="entry name" value="GNAT_dom"/>
</dbReference>
<evidence type="ECO:0000259" key="1">
    <source>
        <dbReference type="PROSITE" id="PS51186"/>
    </source>
</evidence>
<dbReference type="InterPro" id="IPR016181">
    <property type="entry name" value="Acyl_CoA_acyltransferase"/>
</dbReference>
<keyword evidence="3" id="KW-1185">Reference proteome</keyword>
<feature type="domain" description="N-acetyltransferase" evidence="1">
    <location>
        <begin position="21"/>
        <end position="166"/>
    </location>
</feature>
<dbReference type="EMBL" id="CP043494">
    <property type="protein sequence ID" value="WNG49115.1"/>
    <property type="molecule type" value="Genomic_DNA"/>
</dbReference>
<dbReference type="PROSITE" id="PS51186">
    <property type="entry name" value="GNAT"/>
    <property type="match status" value="1"/>
</dbReference>
<dbReference type="NCBIfam" id="TIGR04045">
    <property type="entry name" value="MSMEG_0567_GNAT"/>
    <property type="match status" value="1"/>
</dbReference>
<organism evidence="2 3">
    <name type="scientific">Archangium minus</name>
    <dbReference type="NCBI Taxonomy" id="83450"/>
    <lineage>
        <taxon>Bacteria</taxon>
        <taxon>Pseudomonadati</taxon>
        <taxon>Myxococcota</taxon>
        <taxon>Myxococcia</taxon>
        <taxon>Myxococcales</taxon>
        <taxon>Cystobacterineae</taxon>
        <taxon>Archangiaceae</taxon>
        <taxon>Archangium</taxon>
    </lineage>
</organism>
<dbReference type="InterPro" id="IPR024035">
    <property type="entry name" value="MSMEG_0567_GNAT"/>
</dbReference>
<proteinExistence type="predicted"/>
<reference evidence="2 3" key="1">
    <citation type="submission" date="2019-08" db="EMBL/GenBank/DDBJ databases">
        <title>Archangium and Cystobacter genomes.</title>
        <authorList>
            <person name="Chen I.-C.K."/>
            <person name="Wielgoss S."/>
        </authorList>
    </citation>
    <scope>NUCLEOTIDE SEQUENCE [LARGE SCALE GENOMIC DNA]</scope>
    <source>
        <strain evidence="2 3">Cbm 6</strain>
    </source>
</reference>
<dbReference type="Gene3D" id="3.40.630.30">
    <property type="match status" value="1"/>
</dbReference>
<evidence type="ECO:0000313" key="2">
    <source>
        <dbReference type="EMBL" id="WNG49115.1"/>
    </source>
</evidence>
<name>A0ABY9X142_9BACT</name>
<accession>A0ABY9X142</accession>
<protein>
    <submittedName>
        <fullName evidence="2">GNAT family N-acetyltransferase</fullName>
    </submittedName>
</protein>
<sequence length="186" mass="21393">MMSASFALVADTFEPWRADDLRIKPASEAWERADYYALRRAVFVGEQRLLEQDRDTRDFQAIPIIAVAHACGMADRVVGAVRIYEDKDGLWYGGRLCVARDYRRHAQIGQALVNEAVARAKDLGCHTFRATVQAANETWFQRLHWRSLERMELLGQPHVLMQAELERYPILPRQSGSSSREEHRHG</sequence>
<dbReference type="Proteomes" id="UP001611383">
    <property type="component" value="Chromosome"/>
</dbReference>
<dbReference type="CDD" id="cd04301">
    <property type="entry name" value="NAT_SF"/>
    <property type="match status" value="1"/>
</dbReference>
<evidence type="ECO:0000313" key="3">
    <source>
        <dbReference type="Proteomes" id="UP001611383"/>
    </source>
</evidence>